<organism evidence="2 3">
    <name type="scientific">Acipenser oxyrinchus oxyrinchus</name>
    <dbReference type="NCBI Taxonomy" id="40147"/>
    <lineage>
        <taxon>Eukaryota</taxon>
        <taxon>Metazoa</taxon>
        <taxon>Chordata</taxon>
        <taxon>Craniata</taxon>
        <taxon>Vertebrata</taxon>
        <taxon>Euteleostomi</taxon>
        <taxon>Actinopterygii</taxon>
        <taxon>Chondrostei</taxon>
        <taxon>Acipenseriformes</taxon>
        <taxon>Acipenseridae</taxon>
        <taxon>Acipenser</taxon>
    </lineage>
</organism>
<evidence type="ECO:0000256" key="1">
    <source>
        <dbReference type="SAM" id="MobiDB-lite"/>
    </source>
</evidence>
<proteinExistence type="predicted"/>
<name>A0AAD8CNT7_ACIOX</name>
<evidence type="ECO:0000313" key="3">
    <source>
        <dbReference type="Proteomes" id="UP001230051"/>
    </source>
</evidence>
<dbReference type="EMBL" id="JAGXEW010000032">
    <property type="protein sequence ID" value="KAK1155112.1"/>
    <property type="molecule type" value="Genomic_DNA"/>
</dbReference>
<comment type="caution">
    <text evidence="2">The sequence shown here is derived from an EMBL/GenBank/DDBJ whole genome shotgun (WGS) entry which is preliminary data.</text>
</comment>
<reference evidence="2" key="1">
    <citation type="submission" date="2022-02" db="EMBL/GenBank/DDBJ databases">
        <title>Atlantic sturgeon de novo genome assembly.</title>
        <authorList>
            <person name="Stock M."/>
            <person name="Klopp C."/>
            <person name="Guiguen Y."/>
            <person name="Cabau C."/>
            <person name="Parinello H."/>
            <person name="Santidrian Yebra-Pimentel E."/>
            <person name="Kuhl H."/>
            <person name="Dirks R.P."/>
            <person name="Guessner J."/>
            <person name="Wuertz S."/>
            <person name="Du K."/>
            <person name="Schartl M."/>
        </authorList>
    </citation>
    <scope>NUCLEOTIDE SEQUENCE</scope>
    <source>
        <strain evidence="2">STURGEONOMICS-FGT-2020</strain>
        <tissue evidence="2">Whole blood</tissue>
    </source>
</reference>
<evidence type="ECO:0000313" key="2">
    <source>
        <dbReference type="EMBL" id="KAK1155112.1"/>
    </source>
</evidence>
<gene>
    <name evidence="2" type="ORF">AOXY_G27476</name>
</gene>
<feature type="region of interest" description="Disordered" evidence="1">
    <location>
        <begin position="1"/>
        <end position="66"/>
    </location>
</feature>
<keyword evidence="3" id="KW-1185">Reference proteome</keyword>
<protein>
    <submittedName>
        <fullName evidence="2">Uncharacterized protein</fullName>
    </submittedName>
</protein>
<dbReference type="AlphaFoldDB" id="A0AAD8CNT7"/>
<feature type="compositionally biased region" description="Low complexity" evidence="1">
    <location>
        <begin position="35"/>
        <end position="54"/>
    </location>
</feature>
<sequence>MHTKLHPSTDRARLRSLKPRSRFAERSQGLSAAAPPCRTTRSTCSSPSSASPCPSRHRRSSPPCQVSTIPVRASRFHMPLCSLDPESGRLFALETLQISMKAGSFSWAVTAQRFS</sequence>
<accession>A0AAD8CNT7</accession>
<dbReference type="Proteomes" id="UP001230051">
    <property type="component" value="Unassembled WGS sequence"/>
</dbReference>